<comment type="function">
    <text evidence="15">Member of the two-component regulatory system HssS/HssR involved in intracellular heme homeostasis and tempering of staphylococcal virulence. HssS functions as a heme sensor histidine kinase which is autophosphorylated at a histidine residue and transfers its phosphate group to an aspartate residue of HssR. HssR/HssS activates the expression of hrtAB, an efflux pump, in response to extracellular heme, hemin, hemoglobin or blood.</text>
</comment>
<dbReference type="InterPro" id="IPR003660">
    <property type="entry name" value="HAMP_dom"/>
</dbReference>
<keyword evidence="14 18" id="KW-0472">Membrane</keyword>
<keyword evidence="22" id="KW-1185">Reference proteome</keyword>
<dbReference type="EMBL" id="BAAADM010000055">
    <property type="protein sequence ID" value="GAA0447612.1"/>
    <property type="molecule type" value="Genomic_DNA"/>
</dbReference>
<dbReference type="Pfam" id="PF00512">
    <property type="entry name" value="HisKA"/>
    <property type="match status" value="1"/>
</dbReference>
<dbReference type="RefSeq" id="WP_343754125.1">
    <property type="nucleotide sequence ID" value="NZ_BAAADM010000055.1"/>
</dbReference>
<keyword evidence="9 21" id="KW-0418">Kinase</keyword>
<dbReference type="InterPro" id="IPR036097">
    <property type="entry name" value="HisK_dim/P_sf"/>
</dbReference>
<feature type="domain" description="HAMP" evidence="20">
    <location>
        <begin position="186"/>
        <end position="238"/>
    </location>
</feature>
<dbReference type="SUPFAM" id="SSF55874">
    <property type="entry name" value="ATPase domain of HSP90 chaperone/DNA topoisomerase II/histidine kinase"/>
    <property type="match status" value="1"/>
</dbReference>
<dbReference type="InterPro" id="IPR004358">
    <property type="entry name" value="Sig_transdc_His_kin-like_C"/>
</dbReference>
<evidence type="ECO:0000256" key="9">
    <source>
        <dbReference type="ARBA" id="ARBA00022777"/>
    </source>
</evidence>
<comment type="caution">
    <text evidence="21">The sequence shown here is derived from an EMBL/GenBank/DDBJ whole genome shotgun (WGS) entry which is preliminary data.</text>
</comment>
<dbReference type="InterPro" id="IPR036890">
    <property type="entry name" value="HATPase_C_sf"/>
</dbReference>
<evidence type="ECO:0000256" key="17">
    <source>
        <dbReference type="SAM" id="Coils"/>
    </source>
</evidence>
<protein>
    <recommendedName>
        <fullName evidence="16">Heme sensor protein HssS</fullName>
        <ecNumber evidence="3">2.7.13.3</ecNumber>
    </recommendedName>
</protein>
<dbReference type="PROSITE" id="PS50885">
    <property type="entry name" value="HAMP"/>
    <property type="match status" value="1"/>
</dbReference>
<proteinExistence type="predicted"/>
<dbReference type="PROSITE" id="PS50109">
    <property type="entry name" value="HIS_KIN"/>
    <property type="match status" value="1"/>
</dbReference>
<dbReference type="GO" id="GO:0016301">
    <property type="term" value="F:kinase activity"/>
    <property type="evidence" value="ECO:0007669"/>
    <property type="project" value="UniProtKB-KW"/>
</dbReference>
<evidence type="ECO:0000256" key="8">
    <source>
        <dbReference type="ARBA" id="ARBA00022741"/>
    </source>
</evidence>
<evidence type="ECO:0000259" key="19">
    <source>
        <dbReference type="PROSITE" id="PS50109"/>
    </source>
</evidence>
<dbReference type="SMART" id="SM00304">
    <property type="entry name" value="HAMP"/>
    <property type="match status" value="1"/>
</dbReference>
<dbReference type="SMART" id="SM00387">
    <property type="entry name" value="HATPase_c"/>
    <property type="match status" value="1"/>
</dbReference>
<dbReference type="CDD" id="cd06225">
    <property type="entry name" value="HAMP"/>
    <property type="match status" value="1"/>
</dbReference>
<dbReference type="InterPro" id="IPR003661">
    <property type="entry name" value="HisK_dim/P_dom"/>
</dbReference>
<comment type="catalytic activity">
    <reaction evidence="1">
        <text>ATP + protein L-histidine = ADP + protein N-phospho-L-histidine.</text>
        <dbReference type="EC" id="2.7.13.3"/>
    </reaction>
</comment>
<organism evidence="21 22">
    <name type="scientific">Lentibacillus halophilus</name>
    <dbReference type="NCBI Taxonomy" id="295065"/>
    <lineage>
        <taxon>Bacteria</taxon>
        <taxon>Bacillati</taxon>
        <taxon>Bacillota</taxon>
        <taxon>Bacilli</taxon>
        <taxon>Bacillales</taxon>
        <taxon>Bacillaceae</taxon>
        <taxon>Lentibacillus</taxon>
    </lineage>
</organism>
<evidence type="ECO:0000259" key="20">
    <source>
        <dbReference type="PROSITE" id="PS50885"/>
    </source>
</evidence>
<evidence type="ECO:0000256" key="4">
    <source>
        <dbReference type="ARBA" id="ARBA00022475"/>
    </source>
</evidence>
<keyword evidence="8" id="KW-0547">Nucleotide-binding</keyword>
<comment type="subcellular location">
    <subcellularLocation>
        <location evidence="2">Cell membrane</location>
        <topology evidence="2">Multi-pass membrane protein</topology>
    </subcellularLocation>
</comment>
<evidence type="ECO:0000256" key="5">
    <source>
        <dbReference type="ARBA" id="ARBA00022553"/>
    </source>
</evidence>
<evidence type="ECO:0000256" key="2">
    <source>
        <dbReference type="ARBA" id="ARBA00004651"/>
    </source>
</evidence>
<dbReference type="Proteomes" id="UP001501459">
    <property type="component" value="Unassembled WGS sequence"/>
</dbReference>
<dbReference type="EC" id="2.7.13.3" evidence="3"/>
<evidence type="ECO:0000256" key="18">
    <source>
        <dbReference type="SAM" id="Phobius"/>
    </source>
</evidence>
<dbReference type="InterPro" id="IPR005467">
    <property type="entry name" value="His_kinase_dom"/>
</dbReference>
<keyword evidence="11 18" id="KW-1133">Transmembrane helix</keyword>
<dbReference type="Pfam" id="PF02518">
    <property type="entry name" value="HATPase_c"/>
    <property type="match status" value="1"/>
</dbReference>
<evidence type="ECO:0000256" key="11">
    <source>
        <dbReference type="ARBA" id="ARBA00022989"/>
    </source>
</evidence>
<reference evidence="22" key="1">
    <citation type="journal article" date="2019" name="Int. J. Syst. Evol. Microbiol.">
        <title>The Global Catalogue of Microorganisms (GCM) 10K type strain sequencing project: providing services to taxonomists for standard genome sequencing and annotation.</title>
        <authorList>
            <consortium name="The Broad Institute Genomics Platform"/>
            <consortium name="The Broad Institute Genome Sequencing Center for Infectious Disease"/>
            <person name="Wu L."/>
            <person name="Ma J."/>
        </authorList>
    </citation>
    <scope>NUCLEOTIDE SEQUENCE [LARGE SCALE GENOMIC DNA]</scope>
    <source>
        <strain evidence="22">JCM 12149</strain>
    </source>
</reference>
<dbReference type="InterPro" id="IPR050398">
    <property type="entry name" value="HssS/ArlS-like"/>
</dbReference>
<dbReference type="SUPFAM" id="SSF158472">
    <property type="entry name" value="HAMP domain-like"/>
    <property type="match status" value="1"/>
</dbReference>
<evidence type="ECO:0000256" key="3">
    <source>
        <dbReference type="ARBA" id="ARBA00012438"/>
    </source>
</evidence>
<dbReference type="PANTHER" id="PTHR45528">
    <property type="entry name" value="SENSOR HISTIDINE KINASE CPXA"/>
    <property type="match status" value="1"/>
</dbReference>
<keyword evidence="6" id="KW-0808">Transferase</keyword>
<feature type="transmembrane region" description="Helical" evidence="18">
    <location>
        <begin position="6"/>
        <end position="26"/>
    </location>
</feature>
<keyword evidence="12" id="KW-0902">Two-component regulatory system</keyword>
<evidence type="ECO:0000256" key="1">
    <source>
        <dbReference type="ARBA" id="ARBA00000085"/>
    </source>
</evidence>
<evidence type="ECO:0000256" key="6">
    <source>
        <dbReference type="ARBA" id="ARBA00022679"/>
    </source>
</evidence>
<evidence type="ECO:0000256" key="14">
    <source>
        <dbReference type="ARBA" id="ARBA00023136"/>
    </source>
</evidence>
<evidence type="ECO:0000256" key="7">
    <source>
        <dbReference type="ARBA" id="ARBA00022692"/>
    </source>
</evidence>
<accession>A0ABP3JCH2</accession>
<feature type="domain" description="Histidine kinase" evidence="19">
    <location>
        <begin position="246"/>
        <end position="460"/>
    </location>
</feature>
<dbReference type="PRINTS" id="PR00344">
    <property type="entry name" value="BCTRLSENSOR"/>
</dbReference>
<keyword evidence="17" id="KW-0175">Coiled coil</keyword>
<name>A0ABP3JCH2_9BACI</name>
<feature type="transmembrane region" description="Helical" evidence="18">
    <location>
        <begin position="164"/>
        <end position="189"/>
    </location>
</feature>
<dbReference type="Gene3D" id="1.10.287.130">
    <property type="match status" value="1"/>
</dbReference>
<evidence type="ECO:0000256" key="12">
    <source>
        <dbReference type="ARBA" id="ARBA00023012"/>
    </source>
</evidence>
<keyword evidence="10" id="KW-0067">ATP-binding</keyword>
<evidence type="ECO:0000256" key="10">
    <source>
        <dbReference type="ARBA" id="ARBA00022840"/>
    </source>
</evidence>
<dbReference type="Gene3D" id="6.10.340.10">
    <property type="match status" value="1"/>
</dbReference>
<keyword evidence="5" id="KW-0597">Phosphoprotein</keyword>
<feature type="coiled-coil region" evidence="17">
    <location>
        <begin position="219"/>
        <end position="246"/>
    </location>
</feature>
<evidence type="ECO:0000256" key="16">
    <source>
        <dbReference type="ARBA" id="ARBA00040841"/>
    </source>
</evidence>
<evidence type="ECO:0000256" key="15">
    <source>
        <dbReference type="ARBA" id="ARBA00037219"/>
    </source>
</evidence>
<evidence type="ECO:0000313" key="22">
    <source>
        <dbReference type="Proteomes" id="UP001501459"/>
    </source>
</evidence>
<dbReference type="Gene3D" id="3.30.565.10">
    <property type="entry name" value="Histidine kinase-like ATPase, C-terminal domain"/>
    <property type="match status" value="1"/>
</dbReference>
<dbReference type="CDD" id="cd00082">
    <property type="entry name" value="HisKA"/>
    <property type="match status" value="1"/>
</dbReference>
<dbReference type="PANTHER" id="PTHR45528:SF11">
    <property type="entry name" value="HISTIDINE KINASE"/>
    <property type="match status" value="1"/>
</dbReference>
<keyword evidence="13" id="KW-0843">Virulence</keyword>
<evidence type="ECO:0000313" key="21">
    <source>
        <dbReference type="EMBL" id="GAA0447612.1"/>
    </source>
</evidence>
<sequence>MRTLYMRIIVVTMLIMILSGMAAFLVTNGYYQFYLKPVNDEKVTGIANDIVTIYEKNASQSIGSFLNDMTELGYQFYLADGSGNTQLFGKPFDSTDIPPDTVDHVLNGNTYHGIKTFPWRPFITGFFDNKLTNTIGVPIQANNDTSYALFLRQNTQQQFGEMRLFLSVMLVLMIVLSFLMVLVSTRFLVKPIDKLTKATRKISGGNYHIKLNVSRRDEIGRLARDFQQMSDNLEQTEEKRQEFVSNVSHEIQSPLSSIQGFSQLLREEEMTEEERKRYLSIIENESRRLSQLSRQLLTLSSLDDDAKASEKTSIPLNEQLKDVVAASEWLWREKGVAVELEHVPGRIYGYPKLLHQVWTNLLTNAIRYTESGGTIQIHGKTDKNAVVVTVEDTGAGIRETDIPHLFERFYKSDKARTRTEKSSGLGLSIVKKIIELHDGTITVESTIGEGSKFHVMLPKM</sequence>
<evidence type="ECO:0000256" key="13">
    <source>
        <dbReference type="ARBA" id="ARBA00023026"/>
    </source>
</evidence>
<dbReference type="InterPro" id="IPR003594">
    <property type="entry name" value="HATPase_dom"/>
</dbReference>
<keyword evidence="4" id="KW-1003">Cell membrane</keyword>
<dbReference type="Pfam" id="PF00672">
    <property type="entry name" value="HAMP"/>
    <property type="match status" value="1"/>
</dbReference>
<gene>
    <name evidence="21" type="ORF">GCM10008983_27080</name>
</gene>
<keyword evidence="7 18" id="KW-0812">Transmembrane</keyword>
<dbReference type="SUPFAM" id="SSF47384">
    <property type="entry name" value="Homodimeric domain of signal transducing histidine kinase"/>
    <property type="match status" value="1"/>
</dbReference>
<dbReference type="SMART" id="SM00388">
    <property type="entry name" value="HisKA"/>
    <property type="match status" value="1"/>
</dbReference>